<feature type="binding site" evidence="10">
    <location>
        <begin position="150"/>
        <end position="155"/>
    </location>
    <ligand>
        <name>NADP(+)</name>
        <dbReference type="ChEBI" id="CHEBI:58349"/>
    </ligand>
</feature>
<dbReference type="EC" id="1.1.1.25" evidence="10"/>
<dbReference type="NCBIfam" id="NF001319">
    <property type="entry name" value="PRK00258.3-3"/>
    <property type="match status" value="1"/>
</dbReference>
<evidence type="ECO:0000256" key="5">
    <source>
        <dbReference type="ARBA" id="ARBA00023141"/>
    </source>
</evidence>
<dbReference type="GO" id="GO:0050661">
    <property type="term" value="F:NADP binding"/>
    <property type="evidence" value="ECO:0007669"/>
    <property type="project" value="InterPro"/>
</dbReference>
<dbReference type="Pfam" id="PF01488">
    <property type="entry name" value="Shikimate_DH"/>
    <property type="match status" value="1"/>
</dbReference>
<evidence type="ECO:0000256" key="9">
    <source>
        <dbReference type="ARBA" id="ARBA00060613"/>
    </source>
</evidence>
<evidence type="ECO:0000256" key="3">
    <source>
        <dbReference type="ARBA" id="ARBA00022857"/>
    </source>
</evidence>
<feature type="binding site" evidence="10">
    <location>
        <position position="102"/>
    </location>
    <ligand>
        <name>shikimate</name>
        <dbReference type="ChEBI" id="CHEBI:36208"/>
    </ligand>
</feature>
<dbReference type="GO" id="GO:0009073">
    <property type="term" value="P:aromatic amino acid family biosynthetic process"/>
    <property type="evidence" value="ECO:0007669"/>
    <property type="project" value="UniProtKB-KW"/>
</dbReference>
<feature type="binding site" evidence="10">
    <location>
        <begin position="15"/>
        <end position="17"/>
    </location>
    <ligand>
        <name>shikimate</name>
        <dbReference type="ChEBI" id="CHEBI:36208"/>
    </ligand>
</feature>
<dbReference type="GO" id="GO:0004764">
    <property type="term" value="F:shikimate 3-dehydrogenase (NADP+) activity"/>
    <property type="evidence" value="ECO:0007669"/>
    <property type="project" value="UniProtKB-UniRule"/>
</dbReference>
<comment type="subunit">
    <text evidence="10">Homodimer.</text>
</comment>
<feature type="binding site" evidence="10">
    <location>
        <position position="62"/>
    </location>
    <ligand>
        <name>shikimate</name>
        <dbReference type="ChEBI" id="CHEBI:36208"/>
    </ligand>
</feature>
<dbReference type="PATRIC" id="fig|1459.3.peg.1963"/>
<dbReference type="EMBL" id="LGUF01000007">
    <property type="protein sequence ID" value="KON86968.1"/>
    <property type="molecule type" value="Genomic_DNA"/>
</dbReference>
<dbReference type="PANTHER" id="PTHR21089:SF1">
    <property type="entry name" value="BIFUNCTIONAL 3-DEHYDROQUINATE DEHYDRATASE_SHIKIMATE DEHYDROGENASE, CHLOROPLASTIC"/>
    <property type="match status" value="1"/>
</dbReference>
<feature type="active site" description="Proton acceptor" evidence="10">
    <location>
        <position position="66"/>
    </location>
</feature>
<dbReference type="PANTHER" id="PTHR21089">
    <property type="entry name" value="SHIKIMATE DEHYDROGENASE"/>
    <property type="match status" value="1"/>
</dbReference>
<dbReference type="AlphaFoldDB" id="A0A0M0GB42"/>
<comment type="pathway">
    <text evidence="1 10">Metabolic intermediate biosynthesis; chorismate biosynthesis; chorismate from D-erythrose 4-phosphate and phosphoenolpyruvate: step 4/7.</text>
</comment>
<dbReference type="FunFam" id="3.40.50.720:FF:000086">
    <property type="entry name" value="Quinate/shikimate dehydrogenase"/>
    <property type="match status" value="1"/>
</dbReference>
<dbReference type="NCBIfam" id="TIGR00507">
    <property type="entry name" value="aroE"/>
    <property type="match status" value="1"/>
</dbReference>
<comment type="similarity">
    <text evidence="10">Belongs to the shikimate dehydrogenase family.</text>
</comment>
<proteinExistence type="inferred from homology"/>
<feature type="binding site" evidence="10">
    <location>
        <position position="87"/>
    </location>
    <ligand>
        <name>shikimate</name>
        <dbReference type="ChEBI" id="CHEBI:36208"/>
    </ligand>
</feature>
<dbReference type="InterPro" id="IPR041121">
    <property type="entry name" value="SDH_C"/>
</dbReference>
<evidence type="ECO:0000259" key="13">
    <source>
        <dbReference type="Pfam" id="PF18317"/>
    </source>
</evidence>
<dbReference type="SUPFAM" id="SSF51735">
    <property type="entry name" value="NAD(P)-binding Rossmann-fold domains"/>
    <property type="match status" value="1"/>
</dbReference>
<feature type="domain" description="SDH C-terminal" evidence="13">
    <location>
        <begin position="241"/>
        <end position="271"/>
    </location>
</feature>
<evidence type="ECO:0000256" key="1">
    <source>
        <dbReference type="ARBA" id="ARBA00004871"/>
    </source>
</evidence>
<dbReference type="GO" id="GO:0019632">
    <property type="term" value="P:shikimate metabolic process"/>
    <property type="evidence" value="ECO:0007669"/>
    <property type="project" value="InterPro"/>
</dbReference>
<dbReference type="RefSeq" id="WP_053434323.1">
    <property type="nucleotide sequence ID" value="NZ_LGUF01000007.1"/>
</dbReference>
<comment type="catalytic activity">
    <reaction evidence="8">
        <text>shikimate + NAD(+) = 3-dehydroshikimate + NADH + H(+)</text>
        <dbReference type="Rhea" id="RHEA:17741"/>
        <dbReference type="ChEBI" id="CHEBI:15378"/>
        <dbReference type="ChEBI" id="CHEBI:16630"/>
        <dbReference type="ChEBI" id="CHEBI:36208"/>
        <dbReference type="ChEBI" id="CHEBI:57540"/>
        <dbReference type="ChEBI" id="CHEBI:57945"/>
    </reaction>
</comment>
<evidence type="ECO:0000313" key="15">
    <source>
        <dbReference type="Proteomes" id="UP000037109"/>
    </source>
</evidence>
<evidence type="ECO:0000259" key="11">
    <source>
        <dbReference type="Pfam" id="PF01488"/>
    </source>
</evidence>
<dbReference type="InterPro" id="IPR013708">
    <property type="entry name" value="Shikimate_DH-bd_N"/>
</dbReference>
<comment type="pathway">
    <text evidence="9">Aromatic compound metabolism; 3,4-dihydroxybenzoate biosynthesis; 3-dehydroquinate from D-quinate (NAD(+) route).</text>
</comment>
<dbReference type="Gene3D" id="3.40.50.10860">
    <property type="entry name" value="Leucine Dehydrogenase, chain A, domain 1"/>
    <property type="match status" value="1"/>
</dbReference>
<evidence type="ECO:0000256" key="2">
    <source>
        <dbReference type="ARBA" id="ARBA00022605"/>
    </source>
</evidence>
<dbReference type="GO" id="GO:0009423">
    <property type="term" value="P:chorismate biosynthetic process"/>
    <property type="evidence" value="ECO:0007669"/>
    <property type="project" value="UniProtKB-UniRule"/>
</dbReference>
<keyword evidence="4 10" id="KW-0560">Oxidoreductase</keyword>
<dbReference type="GO" id="GO:0008652">
    <property type="term" value="P:amino acid biosynthetic process"/>
    <property type="evidence" value="ECO:0007669"/>
    <property type="project" value="UniProtKB-KW"/>
</dbReference>
<comment type="catalytic activity">
    <reaction evidence="7">
        <text>L-quinate + NAD(+) = 3-dehydroquinate + NADH + H(+)</text>
        <dbReference type="Rhea" id="RHEA:22364"/>
        <dbReference type="ChEBI" id="CHEBI:15378"/>
        <dbReference type="ChEBI" id="CHEBI:29751"/>
        <dbReference type="ChEBI" id="CHEBI:32364"/>
        <dbReference type="ChEBI" id="CHEBI:57540"/>
        <dbReference type="ChEBI" id="CHEBI:57945"/>
        <dbReference type="EC" id="1.1.1.24"/>
    </reaction>
</comment>
<comment type="catalytic activity">
    <reaction evidence="6 10">
        <text>shikimate + NADP(+) = 3-dehydroshikimate + NADPH + H(+)</text>
        <dbReference type="Rhea" id="RHEA:17737"/>
        <dbReference type="ChEBI" id="CHEBI:15378"/>
        <dbReference type="ChEBI" id="CHEBI:16630"/>
        <dbReference type="ChEBI" id="CHEBI:36208"/>
        <dbReference type="ChEBI" id="CHEBI:57783"/>
        <dbReference type="ChEBI" id="CHEBI:58349"/>
        <dbReference type="EC" id="1.1.1.25"/>
    </reaction>
</comment>
<evidence type="ECO:0000259" key="12">
    <source>
        <dbReference type="Pfam" id="PF08501"/>
    </source>
</evidence>
<reference evidence="15" key="1">
    <citation type="submission" date="2015-07" db="EMBL/GenBank/DDBJ databases">
        <title>Fjat-10036 dsm4.</title>
        <authorList>
            <person name="Liu B."/>
            <person name="Wang J."/>
            <person name="Zhu Y."/>
            <person name="Liu G."/>
            <person name="Chen Q."/>
            <person name="Chen Z."/>
            <person name="Lan J."/>
            <person name="Che J."/>
            <person name="Ge C."/>
            <person name="Shi H."/>
            <person name="Pan Z."/>
            <person name="Liu X."/>
        </authorList>
    </citation>
    <scope>NUCLEOTIDE SEQUENCE [LARGE SCALE GENOMIC DNA]</scope>
    <source>
        <strain evidence="15">DSM 4</strain>
    </source>
</reference>
<evidence type="ECO:0000256" key="4">
    <source>
        <dbReference type="ARBA" id="ARBA00023002"/>
    </source>
</evidence>
<feature type="domain" description="Quinate/shikimate 5-dehydrogenase/glutamyl-tRNA reductase" evidence="11">
    <location>
        <begin position="115"/>
        <end position="192"/>
    </location>
</feature>
<dbReference type="Proteomes" id="UP000037109">
    <property type="component" value="Unassembled WGS sequence"/>
</dbReference>
<keyword evidence="5 10" id="KW-0057">Aromatic amino acid biosynthesis</keyword>
<feature type="binding site" evidence="10">
    <location>
        <position position="248"/>
    </location>
    <ligand>
        <name>shikimate</name>
        <dbReference type="ChEBI" id="CHEBI:36208"/>
    </ligand>
</feature>
<comment type="function">
    <text evidence="10">Involved in the biosynthesis of the chorismate, which leads to the biosynthesis of aromatic amino acids. Catalyzes the reversible NADPH linked reduction of 3-dehydroshikimate (DHSA) to yield shikimate (SA).</text>
</comment>
<keyword evidence="3 10" id="KW-0521">NADP</keyword>
<dbReference type="InterPro" id="IPR011342">
    <property type="entry name" value="Shikimate_DH"/>
</dbReference>
<dbReference type="InterPro" id="IPR022893">
    <property type="entry name" value="Shikimate_DH_fam"/>
</dbReference>
<feature type="binding site" evidence="10">
    <location>
        <position position="241"/>
    </location>
    <ligand>
        <name>NADP(+)</name>
        <dbReference type="ChEBI" id="CHEBI:58349"/>
    </ligand>
</feature>
<dbReference type="Pfam" id="PF18317">
    <property type="entry name" value="SDH_C"/>
    <property type="match status" value="1"/>
</dbReference>
<dbReference type="UniPathway" id="UPA00053">
    <property type="reaction ID" value="UER00087"/>
</dbReference>
<dbReference type="STRING" id="1459.AF332_09215"/>
<evidence type="ECO:0000256" key="8">
    <source>
        <dbReference type="ARBA" id="ARBA00052329"/>
    </source>
</evidence>
<dbReference type="GO" id="GO:0052734">
    <property type="term" value="F:shikimate 3-dehydrogenase (NAD+) activity"/>
    <property type="evidence" value="ECO:0007669"/>
    <property type="project" value="RHEA"/>
</dbReference>
<dbReference type="Gene3D" id="3.40.50.720">
    <property type="entry name" value="NAD(P)-binding Rossmann-like Domain"/>
    <property type="match status" value="1"/>
</dbReference>
<dbReference type="OrthoDB" id="9792692at2"/>
<dbReference type="GO" id="GO:0030266">
    <property type="term" value="F:quinate 3-dehydrogenase (NAD+) activity"/>
    <property type="evidence" value="ECO:0007669"/>
    <property type="project" value="UniProtKB-EC"/>
</dbReference>
<dbReference type="CDD" id="cd01065">
    <property type="entry name" value="NAD_bind_Shikimate_DH"/>
    <property type="match status" value="1"/>
</dbReference>
<feature type="binding site" evidence="10">
    <location>
        <begin position="126"/>
        <end position="130"/>
    </location>
    <ligand>
        <name>NADP(+)</name>
        <dbReference type="ChEBI" id="CHEBI:58349"/>
    </ligand>
</feature>
<dbReference type="Pfam" id="PF08501">
    <property type="entry name" value="Shikimate_dh_N"/>
    <property type="match status" value="1"/>
</dbReference>
<dbReference type="SUPFAM" id="SSF53223">
    <property type="entry name" value="Aminoacid dehydrogenase-like, N-terminal domain"/>
    <property type="match status" value="1"/>
</dbReference>
<dbReference type="InterPro" id="IPR006151">
    <property type="entry name" value="Shikm_DH/Glu-tRNA_Rdtase"/>
</dbReference>
<feature type="binding site" evidence="10">
    <location>
        <position position="218"/>
    </location>
    <ligand>
        <name>NADP(+)</name>
        <dbReference type="ChEBI" id="CHEBI:58349"/>
    </ligand>
</feature>
<sequence>MKKLFGVIGDPISHSMSPAMHNDLFKAYSIDAHYQLFHITKENLPDAIKGFRAIGIEGFNVTVPHKEAIIPLLDELDPLAESIGAVNTVVNQDGRLKGYNTDGSGYLKGLLNHKHSLNDKKMLIVGAGGAARAIYFTIAKEGTELLDICNRTPRRAEQIINDCPFRVPARVLNRQEAEGNLETYDIIVQTTSIGMHPETDQSPLSLHKLKPGSFVSDIIYNPLETKLLKEAHSKGAGIQNGIDMFVYQGALAFEKWTGIVPDIERMRHKVLNQLGGLSC</sequence>
<dbReference type="InterPro" id="IPR046346">
    <property type="entry name" value="Aminoacid_DH-like_N_sf"/>
</dbReference>
<keyword evidence="2 10" id="KW-0028">Amino-acid biosynthesis</keyword>
<evidence type="ECO:0000313" key="14">
    <source>
        <dbReference type="EMBL" id="KON86968.1"/>
    </source>
</evidence>
<feature type="binding site" evidence="10">
    <location>
        <position position="220"/>
    </location>
    <ligand>
        <name>shikimate</name>
        <dbReference type="ChEBI" id="CHEBI:36208"/>
    </ligand>
</feature>
<dbReference type="HAMAP" id="MF_00222">
    <property type="entry name" value="Shikimate_DH_AroE"/>
    <property type="match status" value="1"/>
</dbReference>
<gene>
    <name evidence="10" type="primary">aroE</name>
    <name evidence="14" type="ORF">AF332_09215</name>
</gene>
<protein>
    <recommendedName>
        <fullName evidence="10">Shikimate dehydrogenase (NADP(+))</fullName>
        <shortName evidence="10">SDH</shortName>
        <ecNumber evidence="10">1.1.1.25</ecNumber>
    </recommendedName>
</protein>
<comment type="caution">
    <text evidence="14">The sequence shown here is derived from an EMBL/GenBank/DDBJ whole genome shotgun (WGS) entry which is preliminary data.</text>
</comment>
<evidence type="ECO:0000256" key="6">
    <source>
        <dbReference type="ARBA" id="ARBA00049442"/>
    </source>
</evidence>
<dbReference type="InterPro" id="IPR036291">
    <property type="entry name" value="NAD(P)-bd_dom_sf"/>
</dbReference>
<accession>A0A0M0GB42</accession>
<organism evidence="14 15">
    <name type="scientific">Sporosarcina globispora</name>
    <name type="common">Bacillus globisporus</name>
    <dbReference type="NCBI Taxonomy" id="1459"/>
    <lineage>
        <taxon>Bacteria</taxon>
        <taxon>Bacillati</taxon>
        <taxon>Bacillota</taxon>
        <taxon>Bacilli</taxon>
        <taxon>Bacillales</taxon>
        <taxon>Caryophanaceae</taxon>
        <taxon>Sporosarcina</taxon>
    </lineage>
</organism>
<evidence type="ECO:0000256" key="10">
    <source>
        <dbReference type="HAMAP-Rule" id="MF_00222"/>
    </source>
</evidence>
<feature type="domain" description="Shikimate dehydrogenase substrate binding N-terminal" evidence="12">
    <location>
        <begin position="7"/>
        <end position="89"/>
    </location>
</feature>
<comment type="caution">
    <text evidence="10">Lacks conserved residue(s) required for the propagation of feature annotation.</text>
</comment>
<dbReference type="FunFam" id="3.40.50.10860:FF:000004">
    <property type="entry name" value="Quinate/shikimate dehydrogenase"/>
    <property type="match status" value="1"/>
</dbReference>
<evidence type="ECO:0000256" key="7">
    <source>
        <dbReference type="ARBA" id="ARBA00051639"/>
    </source>
</evidence>
<dbReference type="GO" id="GO:0005829">
    <property type="term" value="C:cytosol"/>
    <property type="evidence" value="ECO:0007669"/>
    <property type="project" value="TreeGrafter"/>
</dbReference>
<keyword evidence="15" id="KW-1185">Reference proteome</keyword>
<name>A0A0M0GB42_SPOGL</name>